<sequence length="736" mass="78164">MHTGRAPVPSPLTPLLGREREMAGARAVVEGTRLLTVVGPGGCGKTRLAVEVASAVDDAVFVDLAPVSDAALVLPTVARALGLREAGARPLLATLDVHLRDRDEFVVLDNVEHVLDAVDAVGELLARCARLRVLATSRCPLRLPGESLLPLRPLPVPPDDPGPDDIAAHPSTALFVARLRAAQPEVTFSPADDRLVAAICRALDGLPLALELAAAQVPALGLAEVLVRTAASVRSPGPPRRGSPPRHDSLDTAVAWSVALLDEWSATVFRRLSVFAGTWTAPAAQQVCGEADRDVGPALVTLVEHSLLDVLPAGPTVRYRLLETLRRYSAAMPRRAGDEAVRRRHADWCRTVAAAVGTCAGPDETARIDAGEAALDDLRLVLDRCPPDDTASGLHLAADLYYVWDMRGFLGEGRDRLERLLARAEARDEPAARLMALQSLGLLLLWQDDLDGARTTLHDAATLADQLGDGGAWAWCAGSLGIAHFAAGNVDEVAALVERGLEVAREVGAWMPLLRATCGLGLVRWAQGRSGEARALLEENATLARPTPWGVAKAGYFLGWFAFLDGDLDEADRRFRAGAETFTAIDDHRSLPDCLDGAACVAASRGAGGEALELLATADASRERAGSRRNAYLRAHCASAEVSARAALADDVPPVGVTPRELEVARLIATGLTNRQIGRRLGISERTAERHGENLRSKLGVGTREQIAVWVSAVPTTDGTAVADIPHVARPRLPLH</sequence>
<dbReference type="PROSITE" id="PS50043">
    <property type="entry name" value="HTH_LUXR_2"/>
    <property type="match status" value="1"/>
</dbReference>
<evidence type="ECO:0000313" key="3">
    <source>
        <dbReference type="Proteomes" id="UP001370100"/>
    </source>
</evidence>
<dbReference type="InterPro" id="IPR036388">
    <property type="entry name" value="WH-like_DNA-bd_sf"/>
</dbReference>
<dbReference type="SUPFAM" id="SSF52540">
    <property type="entry name" value="P-loop containing nucleoside triphosphate hydrolases"/>
    <property type="match status" value="1"/>
</dbReference>
<dbReference type="Proteomes" id="UP001370100">
    <property type="component" value="Unassembled WGS sequence"/>
</dbReference>
<dbReference type="InterPro" id="IPR016032">
    <property type="entry name" value="Sig_transdc_resp-reg_C-effctor"/>
</dbReference>
<organism evidence="2 3">
    <name type="scientific">Actinomycetospora aeridis</name>
    <dbReference type="NCBI Taxonomy" id="3129231"/>
    <lineage>
        <taxon>Bacteria</taxon>
        <taxon>Bacillati</taxon>
        <taxon>Actinomycetota</taxon>
        <taxon>Actinomycetes</taxon>
        <taxon>Pseudonocardiales</taxon>
        <taxon>Pseudonocardiaceae</taxon>
        <taxon>Actinomycetospora</taxon>
    </lineage>
</organism>
<dbReference type="InterPro" id="IPR000792">
    <property type="entry name" value="Tscrpt_reg_LuxR_C"/>
</dbReference>
<accession>A0ABU8N485</accession>
<dbReference type="RefSeq" id="WP_337713254.1">
    <property type="nucleotide sequence ID" value="NZ_JBBEGL010000002.1"/>
</dbReference>
<dbReference type="InterPro" id="IPR011990">
    <property type="entry name" value="TPR-like_helical_dom_sf"/>
</dbReference>
<dbReference type="InterPro" id="IPR027417">
    <property type="entry name" value="P-loop_NTPase"/>
</dbReference>
<dbReference type="Gene3D" id="3.40.50.300">
    <property type="entry name" value="P-loop containing nucleotide triphosphate hydrolases"/>
    <property type="match status" value="1"/>
</dbReference>
<dbReference type="PRINTS" id="PR00038">
    <property type="entry name" value="HTHLUXR"/>
</dbReference>
<gene>
    <name evidence="2" type="ORF">WCD41_10055</name>
</gene>
<dbReference type="PANTHER" id="PTHR47691:SF3">
    <property type="entry name" value="HTH-TYPE TRANSCRIPTIONAL REGULATOR RV0890C-RELATED"/>
    <property type="match status" value="1"/>
</dbReference>
<dbReference type="Gene3D" id="1.25.40.10">
    <property type="entry name" value="Tetratricopeptide repeat domain"/>
    <property type="match status" value="2"/>
</dbReference>
<evidence type="ECO:0000259" key="1">
    <source>
        <dbReference type="PROSITE" id="PS50043"/>
    </source>
</evidence>
<dbReference type="EMBL" id="JBBEGL010000002">
    <property type="protein sequence ID" value="MEJ2886792.1"/>
    <property type="molecule type" value="Genomic_DNA"/>
</dbReference>
<dbReference type="InterPro" id="IPR058852">
    <property type="entry name" value="HTH_77"/>
</dbReference>
<dbReference type="InterPro" id="IPR049945">
    <property type="entry name" value="AAA_22"/>
</dbReference>
<comment type="caution">
    <text evidence="2">The sequence shown here is derived from an EMBL/GenBank/DDBJ whole genome shotgun (WGS) entry which is preliminary data.</text>
</comment>
<dbReference type="PRINTS" id="PR00364">
    <property type="entry name" value="DISEASERSIST"/>
</dbReference>
<reference evidence="2 3" key="1">
    <citation type="submission" date="2024-03" db="EMBL/GenBank/DDBJ databases">
        <title>Actinomycetospora sp. OC33-EN06, a novel actinomycete isolated from wild orchid (Aerides multiflora).</title>
        <authorList>
            <person name="Suriyachadkun C."/>
        </authorList>
    </citation>
    <scope>NUCLEOTIDE SEQUENCE [LARGE SCALE GENOMIC DNA]</scope>
    <source>
        <strain evidence="2 3">OC33-EN06</strain>
    </source>
</reference>
<proteinExistence type="predicted"/>
<dbReference type="Pfam" id="PF00196">
    <property type="entry name" value="GerE"/>
    <property type="match status" value="1"/>
</dbReference>
<keyword evidence="3" id="KW-1185">Reference proteome</keyword>
<feature type="domain" description="HTH luxR-type" evidence="1">
    <location>
        <begin position="650"/>
        <end position="715"/>
    </location>
</feature>
<dbReference type="SUPFAM" id="SSF48452">
    <property type="entry name" value="TPR-like"/>
    <property type="match status" value="1"/>
</dbReference>
<dbReference type="CDD" id="cd06170">
    <property type="entry name" value="LuxR_C_like"/>
    <property type="match status" value="1"/>
</dbReference>
<evidence type="ECO:0000313" key="2">
    <source>
        <dbReference type="EMBL" id="MEJ2886792.1"/>
    </source>
</evidence>
<dbReference type="Pfam" id="PF25872">
    <property type="entry name" value="HTH_77"/>
    <property type="match status" value="1"/>
</dbReference>
<protein>
    <submittedName>
        <fullName evidence="2">LuxR C-terminal-related transcriptional regulator</fullName>
    </submittedName>
</protein>
<dbReference type="SUPFAM" id="SSF46894">
    <property type="entry name" value="C-terminal effector domain of the bipartite response regulators"/>
    <property type="match status" value="1"/>
</dbReference>
<dbReference type="PANTHER" id="PTHR47691">
    <property type="entry name" value="REGULATOR-RELATED"/>
    <property type="match status" value="1"/>
</dbReference>
<dbReference type="SMART" id="SM00421">
    <property type="entry name" value="HTH_LUXR"/>
    <property type="match status" value="1"/>
</dbReference>
<dbReference type="Gene3D" id="1.10.10.10">
    <property type="entry name" value="Winged helix-like DNA-binding domain superfamily/Winged helix DNA-binding domain"/>
    <property type="match status" value="1"/>
</dbReference>
<name>A0ABU8N485_9PSEU</name>
<dbReference type="Pfam" id="PF13401">
    <property type="entry name" value="AAA_22"/>
    <property type="match status" value="1"/>
</dbReference>